<feature type="transmembrane region" description="Helical" evidence="1">
    <location>
        <begin position="256"/>
        <end position="276"/>
    </location>
</feature>
<feature type="transmembrane region" description="Helical" evidence="1">
    <location>
        <begin position="79"/>
        <end position="101"/>
    </location>
</feature>
<evidence type="ECO:0000313" key="3">
    <source>
        <dbReference type="Proteomes" id="UP000002173"/>
    </source>
</evidence>
<dbReference type="Proteomes" id="UP000002173">
    <property type="component" value="Unassembled WGS sequence"/>
</dbReference>
<reference evidence="3" key="3">
    <citation type="journal article" date="2021" name="Int. J. Parasitol.">
        <title>Comparative analysis of gene expression between Babesia bovis blood stages and kinetes allowed by improved genome annotation.</title>
        <authorList>
            <person name="Ueti M.W."/>
            <person name="Johnson W.C."/>
            <person name="Kappmeyer L.S."/>
            <person name="Herndon D.R."/>
            <person name="Mousel M.R."/>
            <person name="Reif K.E."/>
            <person name="Taus N.S."/>
            <person name="Ifeonu O.O."/>
            <person name="Silva J.C."/>
            <person name="Suarez C.E."/>
            <person name="Brayton K.A."/>
        </authorList>
    </citation>
    <scope>NUCLEOTIDE SEQUENCE [LARGE SCALE GENOMIC DNA]</scope>
</reference>
<protein>
    <submittedName>
        <fullName evidence="2">Membrane protein, putative</fullName>
    </submittedName>
</protein>
<feature type="transmembrane region" description="Helical" evidence="1">
    <location>
        <begin position="107"/>
        <end position="134"/>
    </location>
</feature>
<feature type="transmembrane region" description="Helical" evidence="1">
    <location>
        <begin position="363"/>
        <end position="384"/>
    </location>
</feature>
<comment type="caution">
    <text evidence="2">The sequence shown here is derived from an EMBL/GenBank/DDBJ whole genome shotgun (WGS) entry which is preliminary data.</text>
</comment>
<reference evidence="3" key="2">
    <citation type="journal article" date="2020" name="Data Brief">
        <title>Transcriptome dataset of Babesia bovis life stages within vertebrate and invertebrate hosts.</title>
        <authorList>
            <person name="Ueti M.W."/>
            <person name="Johnson W.C."/>
            <person name="Kappmeyer L.S."/>
            <person name="Herndon D.R."/>
            <person name="Mousel M.R."/>
            <person name="Reif K.E."/>
            <person name="Taus N.S."/>
            <person name="Ifeonu O.O."/>
            <person name="Silva J.C."/>
            <person name="Suarez C.E."/>
            <person name="Brayton K.A."/>
        </authorList>
    </citation>
    <scope>NUCLEOTIDE SEQUENCE [LARGE SCALE GENOMIC DNA]</scope>
</reference>
<dbReference type="EMBL" id="AAXT01000004">
    <property type="protein sequence ID" value="EDO05636.1"/>
    <property type="molecule type" value="Genomic_DNA"/>
</dbReference>
<feature type="transmembrane region" description="Helical" evidence="1">
    <location>
        <begin position="178"/>
        <end position="198"/>
    </location>
</feature>
<dbReference type="GeneID" id="5477423"/>
<accession>A7AV10</accession>
<feature type="transmembrane region" description="Helical" evidence="1">
    <location>
        <begin position="288"/>
        <end position="309"/>
    </location>
</feature>
<evidence type="ECO:0000256" key="1">
    <source>
        <dbReference type="SAM" id="Phobius"/>
    </source>
</evidence>
<dbReference type="AlphaFoldDB" id="A7AV10"/>
<keyword evidence="1" id="KW-0472">Membrane</keyword>
<feature type="transmembrane region" description="Helical" evidence="1">
    <location>
        <begin position="210"/>
        <end position="236"/>
    </location>
</feature>
<proteinExistence type="predicted"/>
<keyword evidence="1" id="KW-0812">Transmembrane</keyword>
<name>A7AV10_BABBO</name>
<reference evidence="2 3" key="1">
    <citation type="journal article" date="2007" name="PLoS Pathog.">
        <title>Genome sequence of Babesia bovis and comparative analysis of apicomplexan hemoprotozoa.</title>
        <authorList>
            <person name="Brayton K.A."/>
            <person name="Lau A.O.T."/>
            <person name="Herndon D.R."/>
            <person name="Hannick L."/>
            <person name="Kappmeyer L.S."/>
            <person name="Berens S.J."/>
            <person name="Bidwell S.L."/>
            <person name="Brown W.C."/>
            <person name="Crabtree J."/>
            <person name="Fadrosh D."/>
            <person name="Feldblum T."/>
            <person name="Forberger H.A."/>
            <person name="Haas B.J."/>
            <person name="Howell J.M."/>
            <person name="Khouri H."/>
            <person name="Koo H."/>
            <person name="Mann D.J."/>
            <person name="Norimine J."/>
            <person name="Paulsen I.T."/>
            <person name="Radune D."/>
            <person name="Ren Q."/>
            <person name="Smith R.K. Jr."/>
            <person name="Suarez C.E."/>
            <person name="White O."/>
            <person name="Wortman J.R."/>
            <person name="Knowles D.P. Jr."/>
            <person name="McElwain T.F."/>
            <person name="Nene V.M."/>
        </authorList>
    </citation>
    <scope>NUCLEOTIDE SEQUENCE [LARGE SCALE GENOMIC DNA]</scope>
    <source>
        <strain evidence="2">T2Bo</strain>
    </source>
</reference>
<gene>
    <name evidence="2" type="ORF">BBOV_IV000360</name>
</gene>
<keyword evidence="1" id="KW-1133">Transmembrane helix</keyword>
<evidence type="ECO:0000313" key="2">
    <source>
        <dbReference type="EMBL" id="EDO05636.1"/>
    </source>
</evidence>
<dbReference type="RefSeq" id="XP_001609204.1">
    <property type="nucleotide sequence ID" value="XM_001609154.1"/>
</dbReference>
<dbReference type="InParanoid" id="A7AV10"/>
<keyword evidence="3" id="KW-1185">Reference proteome</keyword>
<organism evidence="2 3">
    <name type="scientific">Babesia bovis</name>
    <dbReference type="NCBI Taxonomy" id="5865"/>
    <lineage>
        <taxon>Eukaryota</taxon>
        <taxon>Sar</taxon>
        <taxon>Alveolata</taxon>
        <taxon>Apicomplexa</taxon>
        <taxon>Aconoidasida</taxon>
        <taxon>Piroplasmida</taxon>
        <taxon>Babesiidae</taxon>
        <taxon>Babesia</taxon>
    </lineage>
</organism>
<sequence length="426" mass="46302">MSTLRKYLMSTSLGQSITLLMSTTSLLKATLAQELSSEVALDNGANLSGHVELPNDVNITRHEPSFLQNTVYNISVGDLIFIALCILTLTLFILGIVFKWINVYDGLLNVVPCISIGSASMIATLWLASVLGYLKHPFTKWHIGFVIVSLVLLCYILALDTNLGHSHGIVSKPSIEFLGATAVVTLLLVALATCGYHIGAFQRPVCNYKLVCYVMAVVLVLALAGAMACFGLLIIATSDSRAVYTDHKQGPQNANVWLFKVSLTAATALLLTGHKVLVLQMPYSDWELICLVLLGATMATLIAVCHLWAHVYSNEPYRYPLATLHCIALVSLLCTVHLKGPFTTGSTEHLGQSTKYLRSADQLAFFILASVLIVALACVIGVYASSGEDLEWDYHNDRILVPAIYIMTVGGTLAFYGYRVKALGKR</sequence>
<feature type="transmembrane region" description="Helical" evidence="1">
    <location>
        <begin position="399"/>
        <end position="418"/>
    </location>
</feature>
<dbReference type="KEGG" id="bbo:BBOV_IV000360"/>
<dbReference type="VEuPathDB" id="PiroplasmaDB:BBOV_IV000360"/>
<feature type="transmembrane region" description="Helical" evidence="1">
    <location>
        <begin position="141"/>
        <end position="158"/>
    </location>
</feature>